<evidence type="ECO:0000313" key="9">
    <source>
        <dbReference type="EMBL" id="KTB35563.1"/>
    </source>
</evidence>
<evidence type="ECO:0000256" key="4">
    <source>
        <dbReference type="ARBA" id="ARBA00023125"/>
    </source>
</evidence>
<feature type="region of interest" description="Disordered" evidence="7">
    <location>
        <begin position="1"/>
        <end position="75"/>
    </location>
</feature>
<reference evidence="9 10" key="1">
    <citation type="submission" date="2015-12" db="EMBL/GenBank/DDBJ databases">
        <title>Draft genome sequence of Moniliophthora roreri, the causal agent of frosty pod rot of cacao.</title>
        <authorList>
            <person name="Aime M.C."/>
            <person name="Diaz-Valderrama J.R."/>
            <person name="Kijpornyongpan T."/>
            <person name="Phillips-Mora W."/>
        </authorList>
    </citation>
    <scope>NUCLEOTIDE SEQUENCE [LARGE SCALE GENOMIC DNA]</scope>
    <source>
        <strain evidence="9 10">MCA 2952</strain>
    </source>
</reference>
<evidence type="ECO:0000256" key="7">
    <source>
        <dbReference type="SAM" id="MobiDB-lite"/>
    </source>
</evidence>
<dbReference type="Gene3D" id="2.30.31.10">
    <property type="entry name" value="Transcriptional Coactivator Pc4, Chain A"/>
    <property type="match status" value="1"/>
</dbReference>
<dbReference type="GO" id="GO:0060261">
    <property type="term" value="P:positive regulation of transcription initiation by RNA polymerase II"/>
    <property type="evidence" value="ECO:0007669"/>
    <property type="project" value="InterPro"/>
</dbReference>
<evidence type="ECO:0000256" key="1">
    <source>
        <dbReference type="ARBA" id="ARBA00004123"/>
    </source>
</evidence>
<evidence type="ECO:0000256" key="3">
    <source>
        <dbReference type="ARBA" id="ARBA00023015"/>
    </source>
</evidence>
<gene>
    <name evidence="9" type="ORF">WG66_11728</name>
</gene>
<comment type="subcellular location">
    <subcellularLocation>
        <location evidence="1">Nucleus</location>
    </subcellularLocation>
</comment>
<evidence type="ECO:0000256" key="6">
    <source>
        <dbReference type="ARBA" id="ARBA00023242"/>
    </source>
</evidence>
<evidence type="ECO:0000259" key="8">
    <source>
        <dbReference type="Pfam" id="PF02229"/>
    </source>
</evidence>
<evidence type="ECO:0000313" key="10">
    <source>
        <dbReference type="Proteomes" id="UP000054988"/>
    </source>
</evidence>
<dbReference type="Pfam" id="PF02229">
    <property type="entry name" value="PC4"/>
    <property type="match status" value="1"/>
</dbReference>
<dbReference type="Proteomes" id="UP000054988">
    <property type="component" value="Unassembled WGS sequence"/>
</dbReference>
<protein>
    <recommendedName>
        <fullName evidence="8">Transcriptional coactivator p15 (PC4) C-terminal domain-containing protein</fullName>
    </recommendedName>
</protein>
<keyword evidence="6" id="KW-0539">Nucleus</keyword>
<feature type="domain" description="Transcriptional coactivator p15 (PC4) C-terminal" evidence="8">
    <location>
        <begin position="86"/>
        <end position="135"/>
    </location>
</feature>
<dbReference type="InterPro" id="IPR003173">
    <property type="entry name" value="PC4_C"/>
</dbReference>
<comment type="caution">
    <text evidence="9">The sequence shown here is derived from an EMBL/GenBank/DDBJ whole genome shotgun (WGS) entry which is preliminary data.</text>
</comment>
<keyword evidence="4" id="KW-0238">DNA-binding</keyword>
<name>A0A0W0FGW6_MONRR</name>
<evidence type="ECO:0000256" key="5">
    <source>
        <dbReference type="ARBA" id="ARBA00023163"/>
    </source>
</evidence>
<dbReference type="EMBL" id="LATX01001986">
    <property type="protein sequence ID" value="KTB35563.1"/>
    <property type="molecule type" value="Genomic_DNA"/>
</dbReference>
<comment type="similarity">
    <text evidence="2">Belongs to the transcriptional coactivator PC4 family.</text>
</comment>
<accession>A0A0W0FGW6</accession>
<dbReference type="GO" id="GO:0005634">
    <property type="term" value="C:nucleus"/>
    <property type="evidence" value="ECO:0007669"/>
    <property type="project" value="UniProtKB-SubCell"/>
</dbReference>
<dbReference type="PANTHER" id="PTHR13215">
    <property type="entry name" value="RNA POLYMERASE II TRANSCRIPTIONAL COACTIVATOR"/>
    <property type="match status" value="1"/>
</dbReference>
<sequence length="149" mass="16478">MAKRKTAASSDNEDPSDASVQPSPPPSKKTAKKPKVSNVQGDSDGDSEEEKPIKKPKSKAKSTKTTNSDRGDVAIHINSEGDSYVDLGKKKRATVRSFKGKPLVDIREFYGDEGQEKPGKKGISLTDEQWEMLKKSMPIIDRLFREQTK</sequence>
<dbReference type="GO" id="GO:0003677">
    <property type="term" value="F:DNA binding"/>
    <property type="evidence" value="ECO:0007669"/>
    <property type="project" value="UniProtKB-KW"/>
</dbReference>
<dbReference type="AlphaFoldDB" id="A0A0W0FGW6"/>
<keyword evidence="3" id="KW-0805">Transcription regulation</keyword>
<dbReference type="InterPro" id="IPR009044">
    <property type="entry name" value="ssDNA-bd_transcriptional_reg"/>
</dbReference>
<dbReference type="InterPro" id="IPR045125">
    <property type="entry name" value="Sub1/Tcp4-like"/>
</dbReference>
<dbReference type="eggNOG" id="KOG2712">
    <property type="taxonomic scope" value="Eukaryota"/>
</dbReference>
<evidence type="ECO:0000256" key="2">
    <source>
        <dbReference type="ARBA" id="ARBA00009001"/>
    </source>
</evidence>
<dbReference type="SUPFAM" id="SSF54447">
    <property type="entry name" value="ssDNA-binding transcriptional regulator domain"/>
    <property type="match status" value="1"/>
</dbReference>
<organism evidence="9 10">
    <name type="scientific">Moniliophthora roreri</name>
    <name type="common">Frosty pod rot fungus</name>
    <name type="synonym">Monilia roreri</name>
    <dbReference type="NCBI Taxonomy" id="221103"/>
    <lineage>
        <taxon>Eukaryota</taxon>
        <taxon>Fungi</taxon>
        <taxon>Dikarya</taxon>
        <taxon>Basidiomycota</taxon>
        <taxon>Agaricomycotina</taxon>
        <taxon>Agaricomycetes</taxon>
        <taxon>Agaricomycetidae</taxon>
        <taxon>Agaricales</taxon>
        <taxon>Marasmiineae</taxon>
        <taxon>Marasmiaceae</taxon>
        <taxon>Moniliophthora</taxon>
    </lineage>
</organism>
<dbReference type="GO" id="GO:0003713">
    <property type="term" value="F:transcription coactivator activity"/>
    <property type="evidence" value="ECO:0007669"/>
    <property type="project" value="InterPro"/>
</dbReference>
<keyword evidence="5" id="KW-0804">Transcription</keyword>
<proteinExistence type="inferred from homology"/>